<proteinExistence type="predicted"/>
<dbReference type="EMBL" id="JAAALK010000284">
    <property type="protein sequence ID" value="KAG8068577.1"/>
    <property type="molecule type" value="Genomic_DNA"/>
</dbReference>
<evidence type="ECO:0000313" key="2">
    <source>
        <dbReference type="EMBL" id="KAG8068577.1"/>
    </source>
</evidence>
<feature type="signal peptide" evidence="1">
    <location>
        <begin position="1"/>
        <end position="18"/>
    </location>
</feature>
<evidence type="ECO:0000256" key="1">
    <source>
        <dbReference type="SAM" id="SignalP"/>
    </source>
</evidence>
<reference evidence="2" key="1">
    <citation type="journal article" date="2021" name="bioRxiv">
        <title>Whole Genome Assembly and Annotation of Northern Wild Rice, Zizania palustris L., Supports a Whole Genome Duplication in the Zizania Genus.</title>
        <authorList>
            <person name="Haas M."/>
            <person name="Kono T."/>
            <person name="Macchietto M."/>
            <person name="Millas R."/>
            <person name="McGilp L."/>
            <person name="Shao M."/>
            <person name="Duquette J."/>
            <person name="Hirsch C.N."/>
            <person name="Kimball J."/>
        </authorList>
    </citation>
    <scope>NUCLEOTIDE SEQUENCE</scope>
    <source>
        <tissue evidence="2">Fresh leaf tissue</tissue>
    </source>
</reference>
<accession>A0A8J5SH04</accession>
<sequence>MLRHPFIVPIIAAWLNLADIVEKSWFSAGPPASLLASAPPRLPVAASAPLRPPLTARHLAATSASTVAP</sequence>
<gene>
    <name evidence="2" type="ORF">GUJ93_ZPchr0005g15721</name>
</gene>
<keyword evidence="1" id="KW-0732">Signal</keyword>
<feature type="chain" id="PRO_5035220715" evidence="1">
    <location>
        <begin position="19"/>
        <end position="69"/>
    </location>
</feature>
<evidence type="ECO:0000313" key="3">
    <source>
        <dbReference type="Proteomes" id="UP000729402"/>
    </source>
</evidence>
<dbReference type="AlphaFoldDB" id="A0A8J5SH04"/>
<keyword evidence="3" id="KW-1185">Reference proteome</keyword>
<reference evidence="2" key="2">
    <citation type="submission" date="2021-02" db="EMBL/GenBank/DDBJ databases">
        <authorList>
            <person name="Kimball J.A."/>
            <person name="Haas M.W."/>
            <person name="Macchietto M."/>
            <person name="Kono T."/>
            <person name="Duquette J."/>
            <person name="Shao M."/>
        </authorList>
    </citation>
    <scope>NUCLEOTIDE SEQUENCE</scope>
    <source>
        <tissue evidence="2">Fresh leaf tissue</tissue>
    </source>
</reference>
<organism evidence="2 3">
    <name type="scientific">Zizania palustris</name>
    <name type="common">Northern wild rice</name>
    <dbReference type="NCBI Taxonomy" id="103762"/>
    <lineage>
        <taxon>Eukaryota</taxon>
        <taxon>Viridiplantae</taxon>
        <taxon>Streptophyta</taxon>
        <taxon>Embryophyta</taxon>
        <taxon>Tracheophyta</taxon>
        <taxon>Spermatophyta</taxon>
        <taxon>Magnoliopsida</taxon>
        <taxon>Liliopsida</taxon>
        <taxon>Poales</taxon>
        <taxon>Poaceae</taxon>
        <taxon>BOP clade</taxon>
        <taxon>Oryzoideae</taxon>
        <taxon>Oryzeae</taxon>
        <taxon>Zizaniinae</taxon>
        <taxon>Zizania</taxon>
    </lineage>
</organism>
<dbReference type="Proteomes" id="UP000729402">
    <property type="component" value="Unassembled WGS sequence"/>
</dbReference>
<name>A0A8J5SH04_ZIZPA</name>
<protein>
    <submittedName>
        <fullName evidence="2">Uncharacterized protein</fullName>
    </submittedName>
</protein>
<comment type="caution">
    <text evidence="2">The sequence shown here is derived from an EMBL/GenBank/DDBJ whole genome shotgun (WGS) entry which is preliminary data.</text>
</comment>